<gene>
    <name evidence="11" type="primary">czcD</name>
    <name evidence="11" type="ORF">FEAC_13280</name>
</gene>
<evidence type="ECO:0000256" key="3">
    <source>
        <dbReference type="ARBA" id="ARBA00022448"/>
    </source>
</evidence>
<dbReference type="EMBL" id="JXUW01000009">
    <property type="protein sequence ID" value="KJE77002.1"/>
    <property type="molecule type" value="Genomic_DNA"/>
</dbReference>
<evidence type="ECO:0000256" key="1">
    <source>
        <dbReference type="ARBA" id="ARBA00004141"/>
    </source>
</evidence>
<feature type="transmembrane region" description="Helical" evidence="8">
    <location>
        <begin position="52"/>
        <end position="70"/>
    </location>
</feature>
<feature type="domain" description="Cation efflux protein cytoplasmic" evidence="10">
    <location>
        <begin position="215"/>
        <end position="293"/>
    </location>
</feature>
<dbReference type="Pfam" id="PF01545">
    <property type="entry name" value="Cation_efflux"/>
    <property type="match status" value="1"/>
</dbReference>
<dbReference type="STRING" id="1121877.FEAC_13280"/>
<dbReference type="RefSeq" id="WP_052565838.1">
    <property type="nucleotide sequence ID" value="NZ_JQKF01000035.1"/>
</dbReference>
<dbReference type="NCBIfam" id="TIGR01297">
    <property type="entry name" value="CDF"/>
    <property type="match status" value="1"/>
</dbReference>
<name>A0A0D8FXK2_9ACTN</name>
<dbReference type="Proteomes" id="UP000032336">
    <property type="component" value="Unassembled WGS sequence"/>
</dbReference>
<dbReference type="Pfam" id="PF16916">
    <property type="entry name" value="ZT_dimer"/>
    <property type="match status" value="1"/>
</dbReference>
<keyword evidence="6" id="KW-0406">Ion transport</keyword>
<keyword evidence="5 8" id="KW-1133">Transmembrane helix</keyword>
<feature type="domain" description="Cation efflux protein transmembrane" evidence="9">
    <location>
        <begin position="20"/>
        <end position="211"/>
    </location>
</feature>
<keyword evidence="7 8" id="KW-0472">Membrane</keyword>
<evidence type="ECO:0000313" key="12">
    <source>
        <dbReference type="Proteomes" id="UP000032336"/>
    </source>
</evidence>
<dbReference type="GO" id="GO:0005886">
    <property type="term" value="C:plasma membrane"/>
    <property type="evidence" value="ECO:0007669"/>
    <property type="project" value="TreeGrafter"/>
</dbReference>
<keyword evidence="12" id="KW-1185">Reference proteome</keyword>
<dbReference type="GO" id="GO:0005385">
    <property type="term" value="F:zinc ion transmembrane transporter activity"/>
    <property type="evidence" value="ECO:0007669"/>
    <property type="project" value="TreeGrafter"/>
</dbReference>
<reference evidence="11 12" key="1">
    <citation type="submission" date="2015-01" db="EMBL/GenBank/DDBJ databases">
        <title>Draft genome of the acidophilic iron oxidizer Ferrimicrobium acidiphilum strain T23.</title>
        <authorList>
            <person name="Poehlein A."/>
            <person name="Eisen S."/>
            <person name="Schloemann M."/>
            <person name="Johnson B.D."/>
            <person name="Daniel R."/>
            <person name="Muehling M."/>
        </authorList>
    </citation>
    <scope>NUCLEOTIDE SEQUENCE [LARGE SCALE GENOMIC DNA]</scope>
    <source>
        <strain evidence="11 12">T23</strain>
    </source>
</reference>
<dbReference type="AlphaFoldDB" id="A0A0D8FXK2"/>
<organism evidence="11 12">
    <name type="scientific">Ferrimicrobium acidiphilum DSM 19497</name>
    <dbReference type="NCBI Taxonomy" id="1121877"/>
    <lineage>
        <taxon>Bacteria</taxon>
        <taxon>Bacillati</taxon>
        <taxon>Actinomycetota</taxon>
        <taxon>Acidimicrobiia</taxon>
        <taxon>Acidimicrobiales</taxon>
        <taxon>Acidimicrobiaceae</taxon>
        <taxon>Ferrimicrobium</taxon>
    </lineage>
</organism>
<dbReference type="GeneID" id="78372544"/>
<dbReference type="PANTHER" id="PTHR11562:SF17">
    <property type="entry name" value="RE54080P-RELATED"/>
    <property type="match status" value="1"/>
</dbReference>
<dbReference type="SUPFAM" id="SSF160240">
    <property type="entry name" value="Cation efflux protein cytoplasmic domain-like"/>
    <property type="match status" value="1"/>
</dbReference>
<evidence type="ECO:0000256" key="2">
    <source>
        <dbReference type="ARBA" id="ARBA00008873"/>
    </source>
</evidence>
<evidence type="ECO:0000259" key="9">
    <source>
        <dbReference type="Pfam" id="PF01545"/>
    </source>
</evidence>
<evidence type="ECO:0000256" key="6">
    <source>
        <dbReference type="ARBA" id="ARBA00023065"/>
    </source>
</evidence>
<dbReference type="InterPro" id="IPR002524">
    <property type="entry name" value="Cation_efflux"/>
</dbReference>
<dbReference type="OrthoDB" id="9809646at2"/>
<feature type="transmembrane region" description="Helical" evidence="8">
    <location>
        <begin position="20"/>
        <end position="40"/>
    </location>
</feature>
<evidence type="ECO:0000256" key="5">
    <source>
        <dbReference type="ARBA" id="ARBA00022989"/>
    </source>
</evidence>
<evidence type="ECO:0000256" key="7">
    <source>
        <dbReference type="ARBA" id="ARBA00023136"/>
    </source>
</evidence>
<comment type="subcellular location">
    <subcellularLocation>
        <location evidence="1">Membrane</location>
        <topology evidence="1">Multi-pass membrane protein</topology>
    </subcellularLocation>
</comment>
<evidence type="ECO:0000313" key="11">
    <source>
        <dbReference type="EMBL" id="KJE77002.1"/>
    </source>
</evidence>
<dbReference type="PANTHER" id="PTHR11562">
    <property type="entry name" value="CATION EFFLUX PROTEIN/ ZINC TRANSPORTER"/>
    <property type="match status" value="1"/>
</dbReference>
<evidence type="ECO:0000256" key="4">
    <source>
        <dbReference type="ARBA" id="ARBA00022692"/>
    </source>
</evidence>
<dbReference type="InterPro" id="IPR058533">
    <property type="entry name" value="Cation_efflux_TM"/>
</dbReference>
<dbReference type="SUPFAM" id="SSF161111">
    <property type="entry name" value="Cation efflux protein transmembrane domain-like"/>
    <property type="match status" value="1"/>
</dbReference>
<dbReference type="eggNOG" id="COG1230">
    <property type="taxonomic scope" value="Bacteria"/>
</dbReference>
<feature type="transmembrane region" description="Helical" evidence="8">
    <location>
        <begin position="162"/>
        <end position="180"/>
    </location>
</feature>
<evidence type="ECO:0000259" key="10">
    <source>
        <dbReference type="Pfam" id="PF16916"/>
    </source>
</evidence>
<sequence length="305" mass="32355">MAHDHHDIFTTAGDRQHGKLTLVLCITVVIMVAEIIGGLLGRSLALFADAGHLATDVAGIGLSLLGIWFARRPSSDARSFGYQRAEIFAAVVNAVLLLGVGVFIIVESIFQLFHPTMATAGIMALFGVVALIGNGLSLAILRPAHRDSLNVRGAFLEVLSDLLGAIAVLIAAVLIAATGFQRADALASLLIGALILPRTLNLLRDTVDVLLEATPKDIDVAKVRDHIRSTSGVLAVHDLHVWTITSGNPVLSAHVVIEDSVFDGGGAAKVLDDLGVCLAGHFDVEHCTFQLEPARHRQHEQTTHP</sequence>
<dbReference type="InterPro" id="IPR027469">
    <property type="entry name" value="Cation_efflux_TMD_sf"/>
</dbReference>
<dbReference type="InterPro" id="IPR027470">
    <property type="entry name" value="Cation_efflux_CTD"/>
</dbReference>
<accession>A0A0D8FXK2</accession>
<feature type="transmembrane region" description="Helical" evidence="8">
    <location>
        <begin position="119"/>
        <end position="141"/>
    </location>
</feature>
<comment type="similarity">
    <text evidence="2">Belongs to the cation diffusion facilitator (CDF) transporter (TC 2.A.4) family. SLC30A subfamily.</text>
</comment>
<dbReference type="InterPro" id="IPR036837">
    <property type="entry name" value="Cation_efflux_CTD_sf"/>
</dbReference>
<evidence type="ECO:0000256" key="8">
    <source>
        <dbReference type="SAM" id="Phobius"/>
    </source>
</evidence>
<feature type="transmembrane region" description="Helical" evidence="8">
    <location>
        <begin position="91"/>
        <end position="113"/>
    </location>
</feature>
<keyword evidence="3" id="KW-0813">Transport</keyword>
<proteinExistence type="inferred from homology"/>
<keyword evidence="4 8" id="KW-0812">Transmembrane</keyword>
<comment type="caution">
    <text evidence="11">The sequence shown here is derived from an EMBL/GenBank/DDBJ whole genome shotgun (WGS) entry which is preliminary data.</text>
</comment>
<dbReference type="InterPro" id="IPR050681">
    <property type="entry name" value="CDF/SLC30A"/>
</dbReference>
<protein>
    <submittedName>
        <fullName evidence="11">Cobalt-zinc-cadmium resistance protein CzcD</fullName>
    </submittedName>
</protein>
<dbReference type="PATRIC" id="fig|1121877.4.peg.1454"/>
<dbReference type="Gene3D" id="1.20.1510.10">
    <property type="entry name" value="Cation efflux protein transmembrane domain"/>
    <property type="match status" value="1"/>
</dbReference>